<dbReference type="Proteomes" id="UP000396862">
    <property type="component" value="Unassembled WGS sequence"/>
</dbReference>
<proteinExistence type="predicted"/>
<name>A0ABQ0ZJU0_9BACT</name>
<reference evidence="1 2" key="1">
    <citation type="submission" date="2019-10" db="EMBL/GenBank/DDBJ databases">
        <title>Prolixibacter strains distinguished by the presence of nitrate reductase genes were adept at nitrate-dependent anaerobic corrosion of metallic iron and carbon steel.</title>
        <authorList>
            <person name="Iino T."/>
            <person name="Shono N."/>
            <person name="Ito K."/>
            <person name="Nakamura R."/>
            <person name="Sueoka K."/>
            <person name="Harayama S."/>
            <person name="Ohkuma M."/>
        </authorList>
    </citation>
    <scope>NUCLEOTIDE SEQUENCE [LARGE SCALE GENOMIC DNA]</scope>
    <source>
        <strain evidence="1 2">MIC1-1</strain>
    </source>
</reference>
<evidence type="ECO:0008006" key="3">
    <source>
        <dbReference type="Google" id="ProtNLM"/>
    </source>
</evidence>
<comment type="caution">
    <text evidence="1">The sequence shown here is derived from an EMBL/GenBank/DDBJ whole genome shotgun (WGS) entry which is preliminary data.</text>
</comment>
<dbReference type="Gene3D" id="2.40.128.410">
    <property type="match status" value="1"/>
</dbReference>
<organism evidence="1 2">
    <name type="scientific">Prolixibacter denitrificans</name>
    <dbReference type="NCBI Taxonomy" id="1541063"/>
    <lineage>
        <taxon>Bacteria</taxon>
        <taxon>Pseudomonadati</taxon>
        <taxon>Bacteroidota</taxon>
        <taxon>Bacteroidia</taxon>
        <taxon>Marinilabiliales</taxon>
        <taxon>Prolixibacteraceae</taxon>
        <taxon>Prolixibacter</taxon>
    </lineage>
</organism>
<accession>A0ABQ0ZJU0</accession>
<keyword evidence="2" id="KW-1185">Reference proteome</keyword>
<dbReference type="InterPro" id="IPR025347">
    <property type="entry name" value="DUF4251"/>
</dbReference>
<gene>
    <name evidence="1" type="ORF">JCM18694_19370</name>
</gene>
<dbReference type="Pfam" id="PF14059">
    <property type="entry name" value="DUF4251"/>
    <property type="match status" value="1"/>
</dbReference>
<evidence type="ECO:0000313" key="1">
    <source>
        <dbReference type="EMBL" id="GET21691.1"/>
    </source>
</evidence>
<evidence type="ECO:0000313" key="2">
    <source>
        <dbReference type="Proteomes" id="UP000396862"/>
    </source>
</evidence>
<dbReference type="EMBL" id="BLAU01000001">
    <property type="protein sequence ID" value="GET21691.1"/>
    <property type="molecule type" value="Genomic_DNA"/>
</dbReference>
<protein>
    <recommendedName>
        <fullName evidence="3">DUF4251 domain-containing protein</fullName>
    </recommendedName>
</protein>
<sequence length="188" mass="20575">MVMGVLLGVGTITQAYAQNSGNGQDTMTRQEKRAMKKKQREAANMAQFEQAKQALENGDWVLEANRLYTKWGRLINVSDQTNFVSLENNTAYMQLAFNGYTGPNGLGGITLKGKPTQIKMTEDKNGNITYQMSVIGNALTADITVRLSKGNNFADAEVSAATTSARLRFAGQLVPLDQSTTYRSGMDF</sequence>